<accession>A0A941ISH3</accession>
<dbReference type="CDD" id="cd07043">
    <property type="entry name" value="STAS_anti-anti-sigma_factors"/>
    <property type="match status" value="1"/>
</dbReference>
<dbReference type="InterPro" id="IPR036513">
    <property type="entry name" value="STAS_dom_sf"/>
</dbReference>
<protein>
    <submittedName>
        <fullName evidence="2">STAS domain-containing protein</fullName>
    </submittedName>
</protein>
<evidence type="ECO:0000313" key="3">
    <source>
        <dbReference type="Proteomes" id="UP000675781"/>
    </source>
</evidence>
<comment type="caution">
    <text evidence="2">The sequence shown here is derived from an EMBL/GenBank/DDBJ whole genome shotgun (WGS) entry which is preliminary data.</text>
</comment>
<sequence>MPTHLRISTSHAEGATVVHVGGEVDMASAPELEAAVTAAVELDGAGASAESTAAAPRREDPTGHELILDLRAVTFLASAGLKELLKGARLAANRRLRMRVIASDCVLRVVEVAAIPPTTLAVVPATTWRAPAVEP</sequence>
<feature type="domain" description="STAS" evidence="1">
    <location>
        <begin position="5"/>
        <end position="86"/>
    </location>
</feature>
<proteinExistence type="predicted"/>
<dbReference type="Pfam" id="PF01740">
    <property type="entry name" value="STAS"/>
    <property type="match status" value="1"/>
</dbReference>
<dbReference type="EMBL" id="JAGSOG010000138">
    <property type="protein sequence ID" value="MBR7836367.1"/>
    <property type="molecule type" value="Genomic_DNA"/>
</dbReference>
<evidence type="ECO:0000313" key="2">
    <source>
        <dbReference type="EMBL" id="MBR7836367.1"/>
    </source>
</evidence>
<keyword evidence="3" id="KW-1185">Reference proteome</keyword>
<gene>
    <name evidence="2" type="ORF">KDL01_24025</name>
</gene>
<reference evidence="2" key="1">
    <citation type="submission" date="2021-04" db="EMBL/GenBank/DDBJ databases">
        <title>Genome based classification of Actinospica acidithermotolerans sp. nov., an actinobacterium isolated from an Indonesian hot spring.</title>
        <authorList>
            <person name="Kusuma A.B."/>
            <person name="Putra K.E."/>
            <person name="Nafisah S."/>
            <person name="Loh J."/>
            <person name="Nouioui I."/>
            <person name="Goodfellow M."/>
        </authorList>
    </citation>
    <scope>NUCLEOTIDE SEQUENCE</scope>
    <source>
        <strain evidence="2">CSCA 57</strain>
    </source>
</reference>
<dbReference type="PROSITE" id="PS50801">
    <property type="entry name" value="STAS"/>
    <property type="match status" value="1"/>
</dbReference>
<dbReference type="RefSeq" id="WP_212530846.1">
    <property type="nucleotide sequence ID" value="NZ_JAGSOG010000138.1"/>
</dbReference>
<organism evidence="2 3">
    <name type="scientific">Actinospica durhamensis</name>
    <dbReference type="NCBI Taxonomy" id="1508375"/>
    <lineage>
        <taxon>Bacteria</taxon>
        <taxon>Bacillati</taxon>
        <taxon>Actinomycetota</taxon>
        <taxon>Actinomycetes</taxon>
        <taxon>Catenulisporales</taxon>
        <taxon>Actinospicaceae</taxon>
        <taxon>Actinospica</taxon>
    </lineage>
</organism>
<dbReference type="SUPFAM" id="SSF52091">
    <property type="entry name" value="SpoIIaa-like"/>
    <property type="match status" value="1"/>
</dbReference>
<dbReference type="InterPro" id="IPR002645">
    <property type="entry name" value="STAS_dom"/>
</dbReference>
<dbReference type="Proteomes" id="UP000675781">
    <property type="component" value="Unassembled WGS sequence"/>
</dbReference>
<dbReference type="AlphaFoldDB" id="A0A941ISH3"/>
<name>A0A941ISH3_9ACTN</name>
<dbReference type="Gene3D" id="3.30.750.24">
    <property type="entry name" value="STAS domain"/>
    <property type="match status" value="1"/>
</dbReference>
<evidence type="ECO:0000259" key="1">
    <source>
        <dbReference type="PROSITE" id="PS50801"/>
    </source>
</evidence>